<dbReference type="AlphaFoldDB" id="A0A6J4MUW0"/>
<feature type="region of interest" description="Disordered" evidence="1">
    <location>
        <begin position="1"/>
        <end position="35"/>
    </location>
</feature>
<feature type="non-terminal residue" evidence="2">
    <location>
        <position position="232"/>
    </location>
</feature>
<sequence>GQGQLAQEAGHRQAIGSRVQGHPSARPPSPLGLPWLVSLGRARGRWVVLVLPALDRGDRHRGPRRPAGGTDRLRPAGRTVGVPPARGPAGSRGRRARRPAPWLAGEARRQRDEEPGCGAPGGGPPRRDPGRRGQPAAGPQPARGREEEARTRRRQRTDLRHHRRRLRQRRRGARQPAVQTCHEAPPQHRAARDHRPATAAQSPGRDPAAAPAAEGADAYQREAGPPGDAGSL</sequence>
<accession>A0A6J4MUW0</accession>
<proteinExistence type="predicted"/>
<feature type="compositionally biased region" description="Low complexity" evidence="1">
    <location>
        <begin position="81"/>
        <end position="91"/>
    </location>
</feature>
<feature type="region of interest" description="Disordered" evidence="1">
    <location>
        <begin position="51"/>
        <end position="232"/>
    </location>
</feature>
<feature type="non-terminal residue" evidence="2">
    <location>
        <position position="1"/>
    </location>
</feature>
<reference evidence="2" key="1">
    <citation type="submission" date="2020-02" db="EMBL/GenBank/DDBJ databases">
        <authorList>
            <person name="Meier V. D."/>
        </authorList>
    </citation>
    <scope>NUCLEOTIDE SEQUENCE</scope>
    <source>
        <strain evidence="2">AVDCRST_MAG21</strain>
    </source>
</reference>
<feature type="compositionally biased region" description="Basic residues" evidence="1">
    <location>
        <begin position="151"/>
        <end position="173"/>
    </location>
</feature>
<name>A0A6J4MUW0_9ACTN</name>
<keyword evidence="2" id="KW-0812">Transmembrane</keyword>
<protein>
    <submittedName>
        <fullName evidence="2">Transmembrane protein MT2276, clustered with lipoate protein</fullName>
    </submittedName>
</protein>
<feature type="compositionally biased region" description="Low complexity" evidence="1">
    <location>
        <begin position="132"/>
        <end position="142"/>
    </location>
</feature>
<organism evidence="2">
    <name type="scientific">uncultured Nocardioidaceae bacterium</name>
    <dbReference type="NCBI Taxonomy" id="253824"/>
    <lineage>
        <taxon>Bacteria</taxon>
        <taxon>Bacillati</taxon>
        <taxon>Actinomycetota</taxon>
        <taxon>Actinomycetes</taxon>
        <taxon>Propionibacteriales</taxon>
        <taxon>Nocardioidaceae</taxon>
        <taxon>environmental samples</taxon>
    </lineage>
</organism>
<gene>
    <name evidence="2" type="ORF">AVDCRST_MAG21-585</name>
</gene>
<keyword evidence="2" id="KW-0472">Membrane</keyword>
<evidence type="ECO:0000313" key="2">
    <source>
        <dbReference type="EMBL" id="CAA9369663.1"/>
    </source>
</evidence>
<evidence type="ECO:0000256" key="1">
    <source>
        <dbReference type="SAM" id="MobiDB-lite"/>
    </source>
</evidence>
<dbReference type="EMBL" id="CADCUL010000072">
    <property type="protein sequence ID" value="CAA9369663.1"/>
    <property type="molecule type" value="Genomic_DNA"/>
</dbReference>
<feature type="compositionally biased region" description="Low complexity" evidence="1">
    <location>
        <begin position="206"/>
        <end position="218"/>
    </location>
</feature>